<proteinExistence type="inferred from homology"/>
<dbReference type="InterPro" id="IPR050882">
    <property type="entry name" value="Prepilin_peptidase/N-MTase"/>
</dbReference>
<dbReference type="EC" id="3.4.23.-" evidence="4"/>
<dbReference type="AlphaFoldDB" id="A0AAJ8LWE2"/>
<evidence type="ECO:0000256" key="1">
    <source>
        <dbReference type="ARBA" id="ARBA00005801"/>
    </source>
</evidence>
<keyword evidence="2" id="KW-1133">Transmembrane helix</keyword>
<keyword evidence="2" id="KW-0812">Transmembrane</keyword>
<evidence type="ECO:0000256" key="2">
    <source>
        <dbReference type="SAM" id="Phobius"/>
    </source>
</evidence>
<feature type="transmembrane region" description="Helical" evidence="2">
    <location>
        <begin position="51"/>
        <end position="71"/>
    </location>
</feature>
<dbReference type="PANTHER" id="PTHR30487:SF0">
    <property type="entry name" value="PREPILIN LEADER PEPTIDASE_N-METHYLTRANSFERASE-RELATED"/>
    <property type="match status" value="1"/>
</dbReference>
<comment type="similarity">
    <text evidence="1">Belongs to the peptidase A24 family.</text>
</comment>
<keyword evidence="2" id="KW-0472">Membrane</keyword>
<dbReference type="Gene3D" id="1.20.120.1220">
    <property type="match status" value="1"/>
</dbReference>
<dbReference type="GO" id="GO:0005886">
    <property type="term" value="C:plasma membrane"/>
    <property type="evidence" value="ECO:0007669"/>
    <property type="project" value="TreeGrafter"/>
</dbReference>
<feature type="transmembrane region" description="Helical" evidence="2">
    <location>
        <begin position="154"/>
        <end position="175"/>
    </location>
</feature>
<sequence>MTVLIIAILAATIGISFFTDITTRRILNIVTFPAIVTGLAIHSVTAGLEGFIFSGLGFLIGFGLLLIPYIMGGMGAGDVKLMAAVGALMGPGFVISTFLFAAIAGGVMGLYFIAKQRGALENFHTMLYAMPLIRNTAGSLSEIRSGARHASLPYGVAIAVGTVVTFAGSLAGGVLPV</sequence>
<keyword evidence="4" id="KW-0378">Hydrolase</keyword>
<reference evidence="4 5" key="1">
    <citation type="submission" date="2024-01" db="EMBL/GenBank/DDBJ databases">
        <title>Complete Genome Sequence of Alkalicoccus halolimnae BZ-SZ-XJ29T, a Moderately Halophilic Bacterium Isolated from a Salt Lake.</title>
        <authorList>
            <person name="Zhao B."/>
        </authorList>
    </citation>
    <scope>NUCLEOTIDE SEQUENCE [LARGE SCALE GENOMIC DNA]</scope>
    <source>
        <strain evidence="4 5">BZ-SZ-XJ29</strain>
    </source>
</reference>
<name>A0AAJ8LWE2_9BACI</name>
<organism evidence="4 5">
    <name type="scientific">Alkalicoccus halolimnae</name>
    <dbReference type="NCBI Taxonomy" id="1667239"/>
    <lineage>
        <taxon>Bacteria</taxon>
        <taxon>Bacillati</taxon>
        <taxon>Bacillota</taxon>
        <taxon>Bacilli</taxon>
        <taxon>Bacillales</taxon>
        <taxon>Bacillaceae</taxon>
        <taxon>Alkalicoccus</taxon>
    </lineage>
</organism>
<dbReference type="GO" id="GO:0006465">
    <property type="term" value="P:signal peptide processing"/>
    <property type="evidence" value="ECO:0007669"/>
    <property type="project" value="TreeGrafter"/>
</dbReference>
<keyword evidence="5" id="KW-1185">Reference proteome</keyword>
<dbReference type="RefSeq" id="WP_246125585.1">
    <property type="nucleotide sequence ID" value="NZ_CP144914.1"/>
</dbReference>
<gene>
    <name evidence="4" type="ORF">FTX54_004720</name>
</gene>
<dbReference type="KEGG" id="ahal:FTX54_004720"/>
<dbReference type="InterPro" id="IPR000045">
    <property type="entry name" value="Prepilin_IV_endopep_pep"/>
</dbReference>
<evidence type="ECO:0000259" key="3">
    <source>
        <dbReference type="Pfam" id="PF01478"/>
    </source>
</evidence>
<feature type="domain" description="Prepilin type IV endopeptidase peptidase" evidence="3">
    <location>
        <begin position="8"/>
        <end position="110"/>
    </location>
</feature>
<evidence type="ECO:0000313" key="5">
    <source>
        <dbReference type="Proteomes" id="UP000321816"/>
    </source>
</evidence>
<evidence type="ECO:0000313" key="4">
    <source>
        <dbReference type="EMBL" id="WWD80867.1"/>
    </source>
</evidence>
<feature type="transmembrane region" description="Helical" evidence="2">
    <location>
        <begin position="26"/>
        <end position="44"/>
    </location>
</feature>
<dbReference type="Proteomes" id="UP000321816">
    <property type="component" value="Chromosome"/>
</dbReference>
<dbReference type="Pfam" id="PF01478">
    <property type="entry name" value="Peptidase_A24"/>
    <property type="match status" value="1"/>
</dbReference>
<dbReference type="EMBL" id="CP144914">
    <property type="protein sequence ID" value="WWD80867.1"/>
    <property type="molecule type" value="Genomic_DNA"/>
</dbReference>
<dbReference type="GO" id="GO:0004190">
    <property type="term" value="F:aspartic-type endopeptidase activity"/>
    <property type="evidence" value="ECO:0007669"/>
    <property type="project" value="InterPro"/>
</dbReference>
<feature type="transmembrane region" description="Helical" evidence="2">
    <location>
        <begin position="91"/>
        <end position="114"/>
    </location>
</feature>
<dbReference type="PANTHER" id="PTHR30487">
    <property type="entry name" value="TYPE 4 PREPILIN-LIKE PROTEINS LEADER PEPTIDE-PROCESSING ENZYME"/>
    <property type="match status" value="1"/>
</dbReference>
<accession>A0AAJ8LWE2</accession>
<protein>
    <submittedName>
        <fullName evidence="4">A24 family peptidase</fullName>
        <ecNumber evidence="4">3.4.23.-</ecNumber>
    </submittedName>
</protein>